<sequence length="138" mass="15674">MPSIPEEIVPNVVSAALPTKTWVDVLLVTAILAAIYYMLPLRLANDLDVTMTETKTLYDNAHKMGLRSPTETEMDALRKEVYLLVNETRRNSDSWRAALYDFSRGRAFILHYHIHKVNGVKYDIATSINSRSYAPETS</sequence>
<feature type="transmembrane region" description="Helical" evidence="1">
    <location>
        <begin position="21"/>
        <end position="39"/>
    </location>
</feature>
<comment type="caution">
    <text evidence="2">The sequence shown here is derived from an EMBL/GenBank/DDBJ whole genome shotgun (WGS) entry which is preliminary data.</text>
</comment>
<dbReference type="AlphaFoldDB" id="A0A8H6YYB7"/>
<reference evidence="2" key="1">
    <citation type="submission" date="2020-05" db="EMBL/GenBank/DDBJ databases">
        <title>Mycena genomes resolve the evolution of fungal bioluminescence.</title>
        <authorList>
            <person name="Tsai I.J."/>
        </authorList>
    </citation>
    <scope>NUCLEOTIDE SEQUENCE</scope>
    <source>
        <strain evidence="2">160909Yilan</strain>
    </source>
</reference>
<dbReference type="EMBL" id="JACAZH010000006">
    <property type="protein sequence ID" value="KAF7366516.1"/>
    <property type="molecule type" value="Genomic_DNA"/>
</dbReference>
<keyword evidence="1" id="KW-0472">Membrane</keyword>
<organism evidence="2 3">
    <name type="scientific">Mycena sanguinolenta</name>
    <dbReference type="NCBI Taxonomy" id="230812"/>
    <lineage>
        <taxon>Eukaryota</taxon>
        <taxon>Fungi</taxon>
        <taxon>Dikarya</taxon>
        <taxon>Basidiomycota</taxon>
        <taxon>Agaricomycotina</taxon>
        <taxon>Agaricomycetes</taxon>
        <taxon>Agaricomycetidae</taxon>
        <taxon>Agaricales</taxon>
        <taxon>Marasmiineae</taxon>
        <taxon>Mycenaceae</taxon>
        <taxon>Mycena</taxon>
    </lineage>
</organism>
<evidence type="ECO:0000313" key="3">
    <source>
        <dbReference type="Proteomes" id="UP000623467"/>
    </source>
</evidence>
<dbReference type="Proteomes" id="UP000623467">
    <property type="component" value="Unassembled WGS sequence"/>
</dbReference>
<keyword evidence="3" id="KW-1185">Reference proteome</keyword>
<keyword evidence="1" id="KW-0812">Transmembrane</keyword>
<keyword evidence="1" id="KW-1133">Transmembrane helix</keyword>
<protein>
    <submittedName>
        <fullName evidence="2">Uncharacterized protein</fullName>
    </submittedName>
</protein>
<evidence type="ECO:0000256" key="1">
    <source>
        <dbReference type="SAM" id="Phobius"/>
    </source>
</evidence>
<dbReference type="OrthoDB" id="3003894at2759"/>
<accession>A0A8H6YYB7</accession>
<proteinExistence type="predicted"/>
<gene>
    <name evidence="2" type="ORF">MSAN_00908900</name>
</gene>
<name>A0A8H6YYB7_9AGAR</name>
<evidence type="ECO:0000313" key="2">
    <source>
        <dbReference type="EMBL" id="KAF7366516.1"/>
    </source>
</evidence>